<evidence type="ECO:0000313" key="7">
    <source>
        <dbReference type="EMBL" id="KAI1726620.1"/>
    </source>
</evidence>
<dbReference type="InterPro" id="IPR023252">
    <property type="entry name" value="Aurora_borealis_protein"/>
</dbReference>
<evidence type="ECO:0000256" key="3">
    <source>
        <dbReference type="ARBA" id="ARBA00022618"/>
    </source>
</evidence>
<organism evidence="7 8">
    <name type="scientific">Ditylenchus destructor</name>
    <dbReference type="NCBI Taxonomy" id="166010"/>
    <lineage>
        <taxon>Eukaryota</taxon>
        <taxon>Metazoa</taxon>
        <taxon>Ecdysozoa</taxon>
        <taxon>Nematoda</taxon>
        <taxon>Chromadorea</taxon>
        <taxon>Rhabditida</taxon>
        <taxon>Tylenchina</taxon>
        <taxon>Tylenchomorpha</taxon>
        <taxon>Sphaerularioidea</taxon>
        <taxon>Anguinidae</taxon>
        <taxon>Anguininae</taxon>
        <taxon>Ditylenchus</taxon>
    </lineage>
</organism>
<dbReference type="AlphaFoldDB" id="A0AAD4NEE5"/>
<accession>A0AAD4NEE5</accession>
<dbReference type="Pfam" id="PF15280">
    <property type="entry name" value="BORA_N"/>
    <property type="match status" value="1"/>
</dbReference>
<proteinExistence type="inferred from homology"/>
<evidence type="ECO:0000256" key="4">
    <source>
        <dbReference type="ARBA" id="ARBA00022776"/>
    </source>
</evidence>
<evidence type="ECO:0000313" key="8">
    <source>
        <dbReference type="Proteomes" id="UP001201812"/>
    </source>
</evidence>
<dbReference type="GO" id="GO:0005737">
    <property type="term" value="C:cytoplasm"/>
    <property type="evidence" value="ECO:0007669"/>
    <property type="project" value="TreeGrafter"/>
</dbReference>
<gene>
    <name evidence="7" type="ORF">DdX_03342</name>
</gene>
<evidence type="ECO:0000256" key="6">
    <source>
        <dbReference type="SAM" id="MobiDB-lite"/>
    </source>
</evidence>
<sequence>MTNPFNASLLENLTNNTLTPGIFKRVPRDCSPHSESTWSIEHLAALKPANIDEQLLEKQSEEHDPAFEAQANAAIEKFWSQNIHLPSPDVASIISEISPQVNSTPISTHSYRARYRRFQTPKAKPSPSNDKLDDNSPCDKEAKVMKSSSIVDDPFDEIDFSEPILAEFPNFGGTVLDPDNDFSVFTEALQERERAVSLDGSNPFLDLSLGTTIINAKENETKEQ</sequence>
<dbReference type="GO" id="GO:0051301">
    <property type="term" value="P:cell division"/>
    <property type="evidence" value="ECO:0007669"/>
    <property type="project" value="UniProtKB-KW"/>
</dbReference>
<feature type="compositionally biased region" description="Basic and acidic residues" evidence="6">
    <location>
        <begin position="130"/>
        <end position="139"/>
    </location>
</feature>
<evidence type="ECO:0000256" key="2">
    <source>
        <dbReference type="ARBA" id="ARBA00020055"/>
    </source>
</evidence>
<dbReference type="GO" id="GO:0060236">
    <property type="term" value="P:regulation of mitotic spindle organization"/>
    <property type="evidence" value="ECO:0007669"/>
    <property type="project" value="TreeGrafter"/>
</dbReference>
<keyword evidence="8" id="KW-1185">Reference proteome</keyword>
<dbReference type="Proteomes" id="UP001201812">
    <property type="component" value="Unassembled WGS sequence"/>
</dbReference>
<dbReference type="GO" id="GO:0019901">
    <property type="term" value="F:protein kinase binding"/>
    <property type="evidence" value="ECO:0007669"/>
    <property type="project" value="TreeGrafter"/>
</dbReference>
<dbReference type="GO" id="GO:0007088">
    <property type="term" value="P:regulation of mitotic nuclear division"/>
    <property type="evidence" value="ECO:0007669"/>
    <property type="project" value="TreeGrafter"/>
</dbReference>
<dbReference type="GO" id="GO:0005634">
    <property type="term" value="C:nucleus"/>
    <property type="evidence" value="ECO:0007669"/>
    <property type="project" value="TreeGrafter"/>
</dbReference>
<dbReference type="EMBL" id="JAKKPZ010000002">
    <property type="protein sequence ID" value="KAI1726620.1"/>
    <property type="molecule type" value="Genomic_DNA"/>
</dbReference>
<comment type="similarity">
    <text evidence="1">Belongs to the BORA family.</text>
</comment>
<evidence type="ECO:0000256" key="5">
    <source>
        <dbReference type="ARBA" id="ARBA00023306"/>
    </source>
</evidence>
<feature type="region of interest" description="Disordered" evidence="6">
    <location>
        <begin position="119"/>
        <end position="139"/>
    </location>
</feature>
<name>A0AAD4NEE5_9BILA</name>
<keyword evidence="5" id="KW-0131">Cell cycle</keyword>
<keyword evidence="3" id="KW-0132">Cell division</keyword>
<dbReference type="PANTHER" id="PTHR14728">
    <property type="entry name" value="PROTEIN AURORA BOREALIS"/>
    <property type="match status" value="1"/>
</dbReference>
<comment type="caution">
    <text evidence="7">The sequence shown here is derived from an EMBL/GenBank/DDBJ whole genome shotgun (WGS) entry which is preliminary data.</text>
</comment>
<evidence type="ECO:0000256" key="1">
    <source>
        <dbReference type="ARBA" id="ARBA00010963"/>
    </source>
</evidence>
<keyword evidence="4" id="KW-0498">Mitosis</keyword>
<protein>
    <recommendedName>
        <fullName evidence="2">Protein aurora borealis</fullName>
    </recommendedName>
</protein>
<reference evidence="7" key="1">
    <citation type="submission" date="2022-01" db="EMBL/GenBank/DDBJ databases">
        <title>Genome Sequence Resource for Two Populations of Ditylenchus destructor, the Migratory Endoparasitic Phytonematode.</title>
        <authorList>
            <person name="Zhang H."/>
            <person name="Lin R."/>
            <person name="Xie B."/>
        </authorList>
    </citation>
    <scope>NUCLEOTIDE SEQUENCE</scope>
    <source>
        <strain evidence="7">BazhouSP</strain>
    </source>
</reference>
<dbReference type="PANTHER" id="PTHR14728:SF2">
    <property type="entry name" value="PROTEIN AURORA BOREALIS"/>
    <property type="match status" value="1"/>
</dbReference>
<dbReference type="PRINTS" id="PR02038">
    <property type="entry name" value="AURORABORA"/>
</dbReference>